<keyword evidence="3" id="KW-1185">Reference proteome</keyword>
<sequence>MESARHFRLEDRFNEISKAIEKRSHRRLNAPRSFHPESPPLPSLQTTVHTHPPPNFKRSYLVPTRTLDIDIDTLPRFPPLLPASASASAFQVLILVFSFLSSSLSCLCFPAHDPSLAHDPAIAHTRRTAPRSLPPTTKHLLKTQDAEDSESDSHSAAAALKPKPRLRWRLRQLRSLRGQRRGREGDDGDGSMGHWVVVEGGRKEVEEWEADAGMQQDAVGVFPVDGKGDDAPVVGAVCGRGGGGWVGYRKWVEAGERAMLRVVVVVVAGRKREAHPVSLTLRSHSP</sequence>
<proteinExistence type="predicted"/>
<gene>
    <name evidence="2" type="ORF">R3P38DRAFT_907099</name>
</gene>
<reference evidence="2 3" key="1">
    <citation type="journal article" date="2024" name="J Genomics">
        <title>Draft genome sequencing and assembly of Favolaschia claudopus CIRM-BRFM 2984 isolated from oak limbs.</title>
        <authorList>
            <person name="Navarro D."/>
            <person name="Drula E."/>
            <person name="Chaduli D."/>
            <person name="Cazenave R."/>
            <person name="Ahrendt S."/>
            <person name="Wang J."/>
            <person name="Lipzen A."/>
            <person name="Daum C."/>
            <person name="Barry K."/>
            <person name="Grigoriev I.V."/>
            <person name="Favel A."/>
            <person name="Rosso M.N."/>
            <person name="Martin F."/>
        </authorList>
    </citation>
    <scope>NUCLEOTIDE SEQUENCE [LARGE SCALE GENOMIC DNA]</scope>
    <source>
        <strain evidence="2 3">CIRM-BRFM 2984</strain>
    </source>
</reference>
<dbReference type="EMBL" id="JAWWNJ010000265">
    <property type="protein sequence ID" value="KAK6966591.1"/>
    <property type="molecule type" value="Genomic_DNA"/>
</dbReference>
<feature type="region of interest" description="Disordered" evidence="1">
    <location>
        <begin position="28"/>
        <end position="55"/>
    </location>
</feature>
<dbReference type="Proteomes" id="UP001362999">
    <property type="component" value="Unassembled WGS sequence"/>
</dbReference>
<evidence type="ECO:0000256" key="1">
    <source>
        <dbReference type="SAM" id="MobiDB-lite"/>
    </source>
</evidence>
<evidence type="ECO:0000313" key="3">
    <source>
        <dbReference type="Proteomes" id="UP001362999"/>
    </source>
</evidence>
<dbReference type="AlphaFoldDB" id="A0AAV9Z063"/>
<accession>A0AAV9Z063</accession>
<name>A0AAV9Z063_9AGAR</name>
<evidence type="ECO:0000313" key="2">
    <source>
        <dbReference type="EMBL" id="KAK6966591.1"/>
    </source>
</evidence>
<comment type="caution">
    <text evidence="2">The sequence shown here is derived from an EMBL/GenBank/DDBJ whole genome shotgun (WGS) entry which is preliminary data.</text>
</comment>
<protein>
    <submittedName>
        <fullName evidence="2">Uncharacterized protein</fullName>
    </submittedName>
</protein>
<organism evidence="2 3">
    <name type="scientific">Favolaschia claudopus</name>
    <dbReference type="NCBI Taxonomy" id="2862362"/>
    <lineage>
        <taxon>Eukaryota</taxon>
        <taxon>Fungi</taxon>
        <taxon>Dikarya</taxon>
        <taxon>Basidiomycota</taxon>
        <taxon>Agaricomycotina</taxon>
        <taxon>Agaricomycetes</taxon>
        <taxon>Agaricomycetidae</taxon>
        <taxon>Agaricales</taxon>
        <taxon>Marasmiineae</taxon>
        <taxon>Mycenaceae</taxon>
        <taxon>Favolaschia</taxon>
    </lineage>
</organism>